<feature type="transmembrane region" description="Helical" evidence="1">
    <location>
        <begin position="6"/>
        <end position="29"/>
    </location>
</feature>
<dbReference type="HOGENOM" id="CLU_3379902_0_0_2"/>
<keyword evidence="1" id="KW-0812">Transmembrane</keyword>
<sequence length="33" mass="3710">MPAFRLTVLTVTVTAGLSGVFDVLLWMWVWGQD</sequence>
<reference evidence="2 3" key="1">
    <citation type="journal article" date="2013" name="PLoS ONE">
        <title>Assembly-driven community genomics of a hypersaline microbial ecosystem.</title>
        <authorList>
            <person name="Podell S."/>
            <person name="Ugalde J.A."/>
            <person name="Narasingarao P."/>
            <person name="Banfield J.F."/>
            <person name="Heidelberg K.B."/>
            <person name="Allen E.E."/>
        </authorList>
    </citation>
    <scope>NUCLEOTIDE SEQUENCE [LARGE SCALE GENOMIC DNA]</scope>
    <source>
        <strain evidence="3">J07HQW1</strain>
    </source>
</reference>
<dbReference type="EMBL" id="KE356560">
    <property type="protein sequence ID" value="ERG92825.1"/>
    <property type="molecule type" value="Genomic_DNA"/>
</dbReference>
<accession>U1N7Z9</accession>
<evidence type="ECO:0000256" key="1">
    <source>
        <dbReference type="SAM" id="Phobius"/>
    </source>
</evidence>
<keyword evidence="1" id="KW-1133">Transmembrane helix</keyword>
<name>U1N7Z9_9EURY</name>
<protein>
    <submittedName>
        <fullName evidence="2">Uncharacterized protein</fullName>
    </submittedName>
</protein>
<keyword evidence="1" id="KW-0472">Membrane</keyword>
<evidence type="ECO:0000313" key="3">
    <source>
        <dbReference type="Proteomes" id="UP000030649"/>
    </source>
</evidence>
<evidence type="ECO:0000313" key="2">
    <source>
        <dbReference type="EMBL" id="ERG92825.1"/>
    </source>
</evidence>
<dbReference type="AlphaFoldDB" id="U1N7Z9"/>
<organism evidence="2 3">
    <name type="scientific">Haloquadratum walsbyi J07HQW1</name>
    <dbReference type="NCBI Taxonomy" id="1238424"/>
    <lineage>
        <taxon>Archaea</taxon>
        <taxon>Methanobacteriati</taxon>
        <taxon>Methanobacteriota</taxon>
        <taxon>Stenosarchaea group</taxon>
        <taxon>Halobacteria</taxon>
        <taxon>Halobacteriales</taxon>
        <taxon>Haloferacaceae</taxon>
        <taxon>Haloquadratum</taxon>
    </lineage>
</organism>
<proteinExistence type="predicted"/>
<dbReference type="Proteomes" id="UP000030649">
    <property type="component" value="Unassembled WGS sequence"/>
</dbReference>
<gene>
    <name evidence="2" type="ORF">J07HQW1_02873</name>
</gene>